<evidence type="ECO:0000313" key="1">
    <source>
        <dbReference type="EMBL" id="VDN31902.1"/>
    </source>
</evidence>
<organism evidence="1 2">
    <name type="scientific">Cylicostephanus goldi</name>
    <name type="common">Nematode worm</name>
    <dbReference type="NCBI Taxonomy" id="71465"/>
    <lineage>
        <taxon>Eukaryota</taxon>
        <taxon>Metazoa</taxon>
        <taxon>Ecdysozoa</taxon>
        <taxon>Nematoda</taxon>
        <taxon>Chromadorea</taxon>
        <taxon>Rhabditida</taxon>
        <taxon>Rhabditina</taxon>
        <taxon>Rhabditomorpha</taxon>
        <taxon>Strongyloidea</taxon>
        <taxon>Strongylidae</taxon>
        <taxon>Cylicostephanus</taxon>
    </lineage>
</organism>
<protein>
    <submittedName>
        <fullName evidence="1">Uncharacterized protein</fullName>
    </submittedName>
</protein>
<accession>A0A3P7QIT2</accession>
<dbReference type="Proteomes" id="UP000271889">
    <property type="component" value="Unassembled WGS sequence"/>
</dbReference>
<keyword evidence="2" id="KW-1185">Reference proteome</keyword>
<gene>
    <name evidence="1" type="ORF">CGOC_LOCUS11957</name>
</gene>
<reference evidence="1 2" key="1">
    <citation type="submission" date="2018-11" db="EMBL/GenBank/DDBJ databases">
        <authorList>
            <consortium name="Pathogen Informatics"/>
        </authorList>
    </citation>
    <scope>NUCLEOTIDE SEQUENCE [LARGE SCALE GENOMIC DNA]</scope>
</reference>
<dbReference type="EMBL" id="UYRV01119773">
    <property type="protein sequence ID" value="VDN31902.1"/>
    <property type="molecule type" value="Genomic_DNA"/>
</dbReference>
<evidence type="ECO:0000313" key="2">
    <source>
        <dbReference type="Proteomes" id="UP000271889"/>
    </source>
</evidence>
<name>A0A3P7QIT2_CYLGO</name>
<proteinExistence type="predicted"/>
<dbReference type="AlphaFoldDB" id="A0A3P7QIT2"/>
<sequence>MFEYAVFVRSILGFSLLQRNHGSDLLCCGRGDNVFVIP</sequence>